<organism evidence="1 2">
    <name type="scientific">Mycolicibacterium parafortuitum</name>
    <name type="common">Mycobacterium parafortuitum</name>
    <dbReference type="NCBI Taxonomy" id="39692"/>
    <lineage>
        <taxon>Bacteria</taxon>
        <taxon>Bacillati</taxon>
        <taxon>Actinomycetota</taxon>
        <taxon>Actinomycetes</taxon>
        <taxon>Mycobacteriales</taxon>
        <taxon>Mycobacteriaceae</taxon>
        <taxon>Mycolicibacterium</taxon>
    </lineage>
</organism>
<dbReference type="AlphaFoldDB" id="A0A375YCZ7"/>
<proteinExistence type="predicted"/>
<dbReference type="Proteomes" id="UP000252008">
    <property type="component" value="Unassembled WGS sequence"/>
</dbReference>
<evidence type="ECO:0000313" key="2">
    <source>
        <dbReference type="Proteomes" id="UP000252008"/>
    </source>
</evidence>
<reference evidence="1 2" key="1">
    <citation type="submission" date="2018-05" db="EMBL/GenBank/DDBJ databases">
        <authorList>
            <consortium name="IHU Genomes"/>
        </authorList>
    </citation>
    <scope>NUCLEOTIDE SEQUENCE [LARGE SCALE GENOMIC DNA]</scope>
    <source>
        <strain evidence="1 2">P7335</strain>
    </source>
</reference>
<protein>
    <recommendedName>
        <fullName evidence="3">Metallothionein</fullName>
    </recommendedName>
</protein>
<dbReference type="EMBL" id="UEGS01000001">
    <property type="protein sequence ID" value="SRX78993.1"/>
    <property type="molecule type" value="Genomic_DNA"/>
</dbReference>
<dbReference type="STRING" id="39692.BST38_06610"/>
<keyword evidence="2" id="KW-1185">Reference proteome</keyword>
<evidence type="ECO:0000313" key="1">
    <source>
        <dbReference type="EMBL" id="SRX78993.1"/>
    </source>
</evidence>
<accession>A0A375YCZ7</accession>
<name>A0A375YCZ7_MYCPF</name>
<sequence length="84" mass="8976">MSICDTCGNDYDKAFTVTFHDGRTATFDSVECAASQLAPECLHCGCRILGHGIETDEGIFCCAHCARKDSNADVNDRYPVPAGG</sequence>
<evidence type="ECO:0008006" key="3">
    <source>
        <dbReference type="Google" id="ProtNLM"/>
    </source>
</evidence>
<dbReference type="RefSeq" id="WP_083142479.1">
    <property type="nucleotide sequence ID" value="NZ_MVID01000004.1"/>
</dbReference>
<gene>
    <name evidence="1" type="ORF">MPP7335_00726</name>
</gene>